<comment type="caution">
    <text evidence="2">The sequence shown here is derived from an EMBL/GenBank/DDBJ whole genome shotgun (WGS) entry which is preliminary data.</text>
</comment>
<evidence type="ECO:0000313" key="2">
    <source>
        <dbReference type="EMBL" id="KAK7858591.1"/>
    </source>
</evidence>
<reference evidence="2" key="2">
    <citation type="journal article" date="2018" name="Sci. Data">
        <title>The draft genome sequence of cork oak.</title>
        <authorList>
            <person name="Ramos A.M."/>
            <person name="Usie A."/>
            <person name="Barbosa P."/>
            <person name="Barros P.M."/>
            <person name="Capote T."/>
            <person name="Chaves I."/>
            <person name="Simoes F."/>
            <person name="Abreu I."/>
            <person name="Carrasquinho I."/>
            <person name="Faro C."/>
            <person name="Guimaraes J.B."/>
            <person name="Mendonca D."/>
            <person name="Nobrega F."/>
            <person name="Rodrigues L."/>
            <person name="Saibo N.J.M."/>
            <person name="Varela M.C."/>
            <person name="Egas C."/>
            <person name="Matos J."/>
            <person name="Miguel C.M."/>
            <person name="Oliveira M.M."/>
            <person name="Ricardo C.P."/>
            <person name="Goncalves S."/>
        </authorList>
    </citation>
    <scope>NUCLEOTIDE SEQUENCE [LARGE SCALE GENOMIC DNA]</scope>
    <source>
        <strain evidence="2">HL8</strain>
    </source>
</reference>
<dbReference type="PANTHER" id="PTHR31400:SF1">
    <property type="entry name" value="PROTEIN GUCD1"/>
    <property type="match status" value="1"/>
</dbReference>
<dbReference type="PANTHER" id="PTHR31400">
    <property type="entry name" value="GUANYLYL CYCLASE DOMAIN CONTAINING PROTEIN 1 GUCD1"/>
    <property type="match status" value="1"/>
</dbReference>
<dbReference type="InterPro" id="IPR018616">
    <property type="entry name" value="GUCD1"/>
</dbReference>
<feature type="region of interest" description="Disordered" evidence="1">
    <location>
        <begin position="239"/>
        <end position="260"/>
    </location>
</feature>
<name>A0AAW0M6X0_QUESU</name>
<protein>
    <submittedName>
        <fullName evidence="2">Protein gucd1</fullName>
    </submittedName>
</protein>
<reference evidence="2" key="1">
    <citation type="submission" date="2017-12" db="EMBL/GenBank/DDBJ databases">
        <authorList>
            <person name="Barbosa P."/>
            <person name="Usie A."/>
            <person name="Ramos A.M."/>
        </authorList>
    </citation>
    <scope>NUCLEOTIDE SEQUENCE</scope>
    <source>
        <strain evidence="2">HL8</strain>
        <tissue evidence="2">Leaves</tissue>
    </source>
</reference>
<organism evidence="2">
    <name type="scientific">Quercus suber</name>
    <name type="common">Cork oak</name>
    <dbReference type="NCBI Taxonomy" id="58331"/>
    <lineage>
        <taxon>Eukaryota</taxon>
        <taxon>Viridiplantae</taxon>
        <taxon>Streptophyta</taxon>
        <taxon>Embryophyta</taxon>
        <taxon>Tracheophyta</taxon>
        <taxon>Spermatophyta</taxon>
        <taxon>Magnoliopsida</taxon>
        <taxon>eudicotyledons</taxon>
        <taxon>Gunneridae</taxon>
        <taxon>Pentapetalae</taxon>
        <taxon>rosids</taxon>
        <taxon>fabids</taxon>
        <taxon>Fagales</taxon>
        <taxon>Fagaceae</taxon>
        <taxon>Quercus</taxon>
    </lineage>
</organism>
<sequence>MWPLYFLFNKILNIDEEQESDGDCLSFVNSYPFEQRPSSARCHEAVLPRSYFVEVPHINQLDYWDCGLACVLMVLETLGITTCNFQALMELCPTNSIWTIDLAYLLHKFNVSFSFFTITVGANPSYSFETFYKCKSIGGKDISYLILSGKYIAIALVDQRKLSQPWSENLSVSGFFGSNSCYTGHYVVICGYDTDADEFEIRDPASSRKNARISSKCLEESRKCFGTDEDLLLISLEKSVKQNSSSPQGPELPSNVNMDL</sequence>
<evidence type="ECO:0000256" key="1">
    <source>
        <dbReference type="SAM" id="MobiDB-lite"/>
    </source>
</evidence>
<gene>
    <name evidence="2" type="primary">Gucd1</name>
    <name evidence="2" type="ORF">CFP56_011549</name>
</gene>
<dbReference type="AlphaFoldDB" id="A0AAW0M6X0"/>
<feature type="compositionally biased region" description="Polar residues" evidence="1">
    <location>
        <begin position="241"/>
        <end position="260"/>
    </location>
</feature>
<dbReference type="Gene3D" id="3.90.70.10">
    <property type="entry name" value="Cysteine proteinases"/>
    <property type="match status" value="1"/>
</dbReference>
<reference evidence="2" key="3">
    <citation type="submission" date="2023-07" db="EMBL/GenBank/DDBJ databases">
        <title>An improved reference 1 genome and first organelle genomes of Quercus suber.</title>
        <authorList>
            <consortium name="Genosuber Consortium"/>
            <person name="Usie A."/>
            <person name="Serra O."/>
            <person name="Barros P."/>
        </authorList>
    </citation>
    <scope>NUCLEOTIDE SEQUENCE</scope>
    <source>
        <strain evidence="2">HL8</strain>
        <tissue evidence="2">Leaves</tissue>
    </source>
</reference>
<proteinExistence type="predicted"/>
<dbReference type="EMBL" id="PKMF04000018">
    <property type="protein sequence ID" value="KAK7858591.1"/>
    <property type="molecule type" value="Genomic_DNA"/>
</dbReference>
<dbReference type="Pfam" id="PF09778">
    <property type="entry name" value="Guanylate_cyc_2"/>
    <property type="match status" value="2"/>
</dbReference>
<accession>A0AAW0M6X0</accession>